<reference evidence="8" key="1">
    <citation type="submission" date="2023-03" db="EMBL/GenBank/DDBJ databases">
        <authorList>
            <person name="Steffen K."/>
            <person name="Cardenas P."/>
        </authorList>
    </citation>
    <scope>NUCLEOTIDE SEQUENCE</scope>
</reference>
<dbReference type="InterPro" id="IPR000209">
    <property type="entry name" value="Peptidase_S8/S53_dom"/>
</dbReference>
<keyword evidence="5" id="KW-1015">Disulfide bond</keyword>
<dbReference type="AlphaFoldDB" id="A0AA35STT3"/>
<dbReference type="GO" id="GO:0016485">
    <property type="term" value="P:protein processing"/>
    <property type="evidence" value="ECO:0007669"/>
    <property type="project" value="TreeGrafter"/>
</dbReference>
<keyword evidence="1" id="KW-0645">Protease</keyword>
<keyword evidence="2" id="KW-0165">Cleavage on pair of basic residues</keyword>
<dbReference type="InterPro" id="IPR009030">
    <property type="entry name" value="Growth_fac_rcpt_cys_sf"/>
</dbReference>
<dbReference type="SUPFAM" id="SSF57184">
    <property type="entry name" value="Growth factor receptor domain"/>
    <property type="match status" value="1"/>
</dbReference>
<evidence type="ECO:0000313" key="9">
    <source>
        <dbReference type="Proteomes" id="UP001174909"/>
    </source>
</evidence>
<dbReference type="InterPro" id="IPR008979">
    <property type="entry name" value="Galactose-bd-like_sf"/>
</dbReference>
<dbReference type="SUPFAM" id="SSF52743">
    <property type="entry name" value="Subtilisin-like"/>
    <property type="match status" value="1"/>
</dbReference>
<comment type="caution">
    <text evidence="6">Lacks conserved residue(s) required for the propagation of feature annotation.</text>
</comment>
<keyword evidence="3" id="KW-0378">Hydrolase</keyword>
<dbReference type="Gene3D" id="3.40.50.200">
    <property type="entry name" value="Peptidase S8/S53 domain"/>
    <property type="match status" value="1"/>
</dbReference>
<dbReference type="PANTHER" id="PTHR42884">
    <property type="entry name" value="PROPROTEIN CONVERTASE SUBTILISIN/KEXIN-RELATED"/>
    <property type="match status" value="1"/>
</dbReference>
<dbReference type="Pfam" id="PF00082">
    <property type="entry name" value="Peptidase_S8"/>
    <property type="match status" value="1"/>
</dbReference>
<dbReference type="PANTHER" id="PTHR42884:SF23">
    <property type="entry name" value="FURIN-LIKE PROTEASE 2"/>
    <property type="match status" value="1"/>
</dbReference>
<evidence type="ECO:0000313" key="8">
    <source>
        <dbReference type="EMBL" id="CAI8035197.1"/>
    </source>
</evidence>
<dbReference type="InterPro" id="IPR036852">
    <property type="entry name" value="Peptidase_S8/S53_dom_sf"/>
</dbReference>
<protein>
    <submittedName>
        <fullName evidence="8">Proprotein convertase subtilisin/kexin type 6</fullName>
    </submittedName>
</protein>
<dbReference type="Proteomes" id="UP001174909">
    <property type="component" value="Unassembled WGS sequence"/>
</dbReference>
<keyword evidence="4" id="KW-0720">Serine protease</keyword>
<evidence type="ECO:0000256" key="4">
    <source>
        <dbReference type="ARBA" id="ARBA00022825"/>
    </source>
</evidence>
<keyword evidence="9" id="KW-1185">Reference proteome</keyword>
<dbReference type="GO" id="GO:0000139">
    <property type="term" value="C:Golgi membrane"/>
    <property type="evidence" value="ECO:0007669"/>
    <property type="project" value="TreeGrafter"/>
</dbReference>
<feature type="domain" description="P/Homo B" evidence="7">
    <location>
        <begin position="173"/>
        <end position="304"/>
    </location>
</feature>
<dbReference type="PROSITE" id="PS51829">
    <property type="entry name" value="P_HOMO_B"/>
    <property type="match status" value="1"/>
</dbReference>
<accession>A0AA35STT3</accession>
<organism evidence="8 9">
    <name type="scientific">Geodia barretti</name>
    <name type="common">Barrett's horny sponge</name>
    <dbReference type="NCBI Taxonomy" id="519541"/>
    <lineage>
        <taxon>Eukaryota</taxon>
        <taxon>Metazoa</taxon>
        <taxon>Porifera</taxon>
        <taxon>Demospongiae</taxon>
        <taxon>Heteroscleromorpha</taxon>
        <taxon>Tetractinellida</taxon>
        <taxon>Astrophorina</taxon>
        <taxon>Geodiidae</taxon>
        <taxon>Geodia</taxon>
    </lineage>
</organism>
<dbReference type="GO" id="GO:0005802">
    <property type="term" value="C:trans-Golgi network"/>
    <property type="evidence" value="ECO:0007669"/>
    <property type="project" value="TreeGrafter"/>
</dbReference>
<evidence type="ECO:0000256" key="1">
    <source>
        <dbReference type="ARBA" id="ARBA00022670"/>
    </source>
</evidence>
<evidence type="ECO:0000256" key="2">
    <source>
        <dbReference type="ARBA" id="ARBA00022685"/>
    </source>
</evidence>
<dbReference type="SUPFAM" id="SSF49785">
    <property type="entry name" value="Galactose-binding domain-like"/>
    <property type="match status" value="1"/>
</dbReference>
<name>A0AA35STT3_GEOBA</name>
<dbReference type="EMBL" id="CASHTH010002780">
    <property type="protein sequence ID" value="CAI8035197.1"/>
    <property type="molecule type" value="Genomic_DNA"/>
</dbReference>
<evidence type="ECO:0000256" key="5">
    <source>
        <dbReference type="ARBA" id="ARBA00023157"/>
    </source>
</evidence>
<comment type="caution">
    <text evidence="8">The sequence shown here is derived from an EMBL/GenBank/DDBJ whole genome shotgun (WGS) entry which is preliminary data.</text>
</comment>
<dbReference type="Pfam" id="PF01483">
    <property type="entry name" value="P_proprotein"/>
    <property type="match status" value="1"/>
</dbReference>
<proteinExistence type="inferred from homology"/>
<evidence type="ECO:0000259" key="7">
    <source>
        <dbReference type="PROSITE" id="PS51829"/>
    </source>
</evidence>
<dbReference type="GO" id="GO:0004252">
    <property type="term" value="F:serine-type endopeptidase activity"/>
    <property type="evidence" value="ECO:0007669"/>
    <property type="project" value="InterPro"/>
</dbReference>
<sequence length="461" mass="49637">MTKQALEIGVNNGRNGKGSVYVWANGNGGDEDDCAADGYASSIYTISVGAIRENGSYSNLDERCSAKMVVAFVEGNVNTVTTDLDGKCTQNFAGTSAAAALVSGAIALALEANQSLTWRDVQYLIAYTANTNLAAASRPLTRNGAGLAVSRQYGFGVMDTEAMVTRARHWINVPPQLQHQITTVSQKQTEGEVFTATLTYTGSIQYLEHVVTQISVAIPENSYQITRGSLQIELTSPSGTLSILLQPREKDSQPGEYVDWPFMSVMFWGENPTGQWTLNITTRDITGVAVVSDVEFHFYGVSQVPESVTNIPDQCHSDCKRGCAGEGSNLCDSCVNLRNAHTLECINQCLPGYTERSGYCYDASLPTKQCNSPLKNKDDFAPGPLCSNVSECDTDNGGCMQVCVTTTSLSYCICGVSQSTCSPGTENTEMPLTIDSSVVHLKCSITMLYMCAMYVLCNLSV</sequence>
<evidence type="ECO:0000256" key="3">
    <source>
        <dbReference type="ARBA" id="ARBA00022801"/>
    </source>
</evidence>
<evidence type="ECO:0000256" key="6">
    <source>
        <dbReference type="PROSITE-ProRule" id="PRU01240"/>
    </source>
</evidence>
<dbReference type="InterPro" id="IPR002884">
    <property type="entry name" value="P_dom"/>
</dbReference>
<gene>
    <name evidence="8" type="ORF">GBAR_LOCUS19767</name>
</gene>
<dbReference type="Gene3D" id="2.60.120.260">
    <property type="entry name" value="Galactose-binding domain-like"/>
    <property type="match status" value="1"/>
</dbReference>
<comment type="similarity">
    <text evidence="6">Belongs to the peptidase S8 family.</text>
</comment>
<dbReference type="PROSITE" id="PS51892">
    <property type="entry name" value="SUBTILASE"/>
    <property type="match status" value="1"/>
</dbReference>